<sequence>MTVGLRWASRHALFLVFVVVVGALSIMSPTFRSVPNLVNIVEQQSIIGVVACGMLLMILLGGFDLSVGAVGAATSVIAAWTMSTSGIVPGVLASLALGAVIGLCNGLLIAKVGINPFVATLGMQSLITGVLFVFTDATPVYGVPEAFTVIGLGRIGAVPVAALIYAAVVLATWAMLRFTTLGHHIYAVGGSPEASRLAGIRVHRVTITAYVLGALAAAIGGLILLGQTSIGQPSAAQGWPLSAIAAVAIAGVALTGGSGGVGNVVIGTLLLGVVSNALNLFGISPYWQPAFTGAVIIGAVGIDMVQRRRRTS</sequence>
<evidence type="ECO:0000256" key="8">
    <source>
        <dbReference type="ARBA" id="ARBA00039381"/>
    </source>
</evidence>
<keyword evidence="11" id="KW-1185">Reference proteome</keyword>
<evidence type="ECO:0000256" key="6">
    <source>
        <dbReference type="ARBA" id="ARBA00022989"/>
    </source>
</evidence>
<feature type="transmembrane region" description="Helical" evidence="9">
    <location>
        <begin position="237"/>
        <end position="254"/>
    </location>
</feature>
<feature type="transmembrane region" description="Helical" evidence="9">
    <location>
        <begin position="12"/>
        <end position="34"/>
    </location>
</feature>
<dbReference type="PANTHER" id="PTHR32196:SF71">
    <property type="entry name" value="AUTOINDUCER 2 IMPORT SYSTEM PERMEASE PROTEIN LSRD"/>
    <property type="match status" value="1"/>
</dbReference>
<evidence type="ECO:0000313" key="11">
    <source>
        <dbReference type="Proteomes" id="UP000679335"/>
    </source>
</evidence>
<dbReference type="CDD" id="cd06579">
    <property type="entry name" value="TM_PBP1_transp_AraH_like"/>
    <property type="match status" value="1"/>
</dbReference>
<accession>A0ABX8GKY2</accession>
<feature type="transmembrane region" description="Helical" evidence="9">
    <location>
        <begin position="155"/>
        <end position="176"/>
    </location>
</feature>
<evidence type="ECO:0000256" key="2">
    <source>
        <dbReference type="ARBA" id="ARBA00022448"/>
    </source>
</evidence>
<protein>
    <recommendedName>
        <fullName evidence="8">Autoinducer 2 import system permease protein LsrD</fullName>
    </recommendedName>
</protein>
<keyword evidence="7 9" id="KW-0472">Membrane</keyword>
<comment type="subcellular location">
    <subcellularLocation>
        <location evidence="1">Cell membrane</location>
        <topology evidence="1">Multi-pass membrane protein</topology>
    </subcellularLocation>
</comment>
<evidence type="ECO:0000256" key="7">
    <source>
        <dbReference type="ARBA" id="ARBA00023136"/>
    </source>
</evidence>
<keyword evidence="5 9" id="KW-0812">Transmembrane</keyword>
<evidence type="ECO:0000256" key="5">
    <source>
        <dbReference type="ARBA" id="ARBA00022692"/>
    </source>
</evidence>
<feature type="transmembrane region" description="Helical" evidence="9">
    <location>
        <begin position="205"/>
        <end position="225"/>
    </location>
</feature>
<keyword evidence="2" id="KW-0813">Transport</keyword>
<organism evidence="10 11">
    <name type="scientific">Cellulomonas dongxiuzhuiae</name>
    <dbReference type="NCBI Taxonomy" id="2819979"/>
    <lineage>
        <taxon>Bacteria</taxon>
        <taxon>Bacillati</taxon>
        <taxon>Actinomycetota</taxon>
        <taxon>Actinomycetes</taxon>
        <taxon>Micrococcales</taxon>
        <taxon>Cellulomonadaceae</taxon>
        <taxon>Cellulomonas</taxon>
    </lineage>
</organism>
<keyword evidence="6 9" id="KW-1133">Transmembrane helix</keyword>
<evidence type="ECO:0000256" key="9">
    <source>
        <dbReference type="SAM" id="Phobius"/>
    </source>
</evidence>
<keyword evidence="3" id="KW-1003">Cell membrane</keyword>
<proteinExistence type="predicted"/>
<dbReference type="Proteomes" id="UP000679335">
    <property type="component" value="Chromosome"/>
</dbReference>
<dbReference type="Pfam" id="PF02653">
    <property type="entry name" value="BPD_transp_2"/>
    <property type="match status" value="1"/>
</dbReference>
<feature type="transmembrane region" description="Helical" evidence="9">
    <location>
        <begin position="286"/>
        <end position="305"/>
    </location>
</feature>
<evidence type="ECO:0000256" key="3">
    <source>
        <dbReference type="ARBA" id="ARBA00022475"/>
    </source>
</evidence>
<evidence type="ECO:0000256" key="4">
    <source>
        <dbReference type="ARBA" id="ARBA00022519"/>
    </source>
</evidence>
<dbReference type="EMBL" id="CP076023">
    <property type="protein sequence ID" value="QWC16550.1"/>
    <property type="molecule type" value="Genomic_DNA"/>
</dbReference>
<feature type="transmembrane region" description="Helical" evidence="9">
    <location>
        <begin position="117"/>
        <end position="135"/>
    </location>
</feature>
<feature type="transmembrane region" description="Helical" evidence="9">
    <location>
        <begin position="46"/>
        <end position="67"/>
    </location>
</feature>
<feature type="transmembrane region" description="Helical" evidence="9">
    <location>
        <begin position="261"/>
        <end position="280"/>
    </location>
</feature>
<evidence type="ECO:0000313" key="10">
    <source>
        <dbReference type="EMBL" id="QWC16550.1"/>
    </source>
</evidence>
<dbReference type="InterPro" id="IPR001851">
    <property type="entry name" value="ABC_transp_permease"/>
</dbReference>
<dbReference type="RefSeq" id="WP_208197113.1">
    <property type="nucleotide sequence ID" value="NZ_CP076023.1"/>
</dbReference>
<name>A0ABX8GKY2_9CELL</name>
<keyword evidence="4" id="KW-0997">Cell inner membrane</keyword>
<dbReference type="PANTHER" id="PTHR32196">
    <property type="entry name" value="ABC TRANSPORTER PERMEASE PROTEIN YPHD-RELATED-RELATED"/>
    <property type="match status" value="1"/>
</dbReference>
<feature type="transmembrane region" description="Helical" evidence="9">
    <location>
        <begin position="87"/>
        <end position="110"/>
    </location>
</feature>
<reference evidence="10 11" key="1">
    <citation type="submission" date="2021-05" db="EMBL/GenBank/DDBJ databases">
        <title>Novel species in genus Cellulomonas.</title>
        <authorList>
            <person name="Zhang G."/>
        </authorList>
    </citation>
    <scope>NUCLEOTIDE SEQUENCE [LARGE SCALE GENOMIC DNA]</scope>
    <source>
        <strain evidence="11">zg-ZUI157</strain>
    </source>
</reference>
<gene>
    <name evidence="10" type="ORF">KKR89_02450</name>
</gene>
<evidence type="ECO:0000256" key="1">
    <source>
        <dbReference type="ARBA" id="ARBA00004651"/>
    </source>
</evidence>